<dbReference type="Gene3D" id="1.20.1250.20">
    <property type="entry name" value="MFS general substrate transporter like domains"/>
    <property type="match status" value="1"/>
</dbReference>
<dbReference type="Proteomes" id="UP000294513">
    <property type="component" value="Unassembled WGS sequence"/>
</dbReference>
<dbReference type="SUPFAM" id="SSF103473">
    <property type="entry name" value="MFS general substrate transporter"/>
    <property type="match status" value="1"/>
</dbReference>
<evidence type="ECO:0000256" key="3">
    <source>
        <dbReference type="ARBA" id="ARBA00022475"/>
    </source>
</evidence>
<evidence type="ECO:0000256" key="1">
    <source>
        <dbReference type="ARBA" id="ARBA00004651"/>
    </source>
</evidence>
<dbReference type="InterPro" id="IPR036259">
    <property type="entry name" value="MFS_trans_sf"/>
</dbReference>
<dbReference type="RefSeq" id="WP_131897677.1">
    <property type="nucleotide sequence ID" value="NZ_SMKU01000154.1"/>
</dbReference>
<evidence type="ECO:0000259" key="8">
    <source>
        <dbReference type="PROSITE" id="PS50850"/>
    </source>
</evidence>
<evidence type="ECO:0000313" key="10">
    <source>
        <dbReference type="Proteomes" id="UP000294513"/>
    </source>
</evidence>
<organism evidence="9 10">
    <name type="scientific">Actinomadura rubrisoli</name>
    <dbReference type="NCBI Taxonomy" id="2530368"/>
    <lineage>
        <taxon>Bacteria</taxon>
        <taxon>Bacillati</taxon>
        <taxon>Actinomycetota</taxon>
        <taxon>Actinomycetes</taxon>
        <taxon>Streptosporangiales</taxon>
        <taxon>Thermomonosporaceae</taxon>
        <taxon>Actinomadura</taxon>
    </lineage>
</organism>
<feature type="transmembrane region" description="Helical" evidence="7">
    <location>
        <begin position="427"/>
        <end position="447"/>
    </location>
</feature>
<accession>A0A4R5B2N2</accession>
<evidence type="ECO:0000256" key="2">
    <source>
        <dbReference type="ARBA" id="ARBA00022448"/>
    </source>
</evidence>
<feature type="transmembrane region" description="Helical" evidence="7">
    <location>
        <begin position="302"/>
        <end position="324"/>
    </location>
</feature>
<evidence type="ECO:0000256" key="5">
    <source>
        <dbReference type="ARBA" id="ARBA00022989"/>
    </source>
</evidence>
<gene>
    <name evidence="9" type="ORF">E1298_25970</name>
</gene>
<keyword evidence="2" id="KW-0813">Transport</keyword>
<dbReference type="PROSITE" id="PS50850">
    <property type="entry name" value="MFS"/>
    <property type="match status" value="1"/>
</dbReference>
<proteinExistence type="predicted"/>
<comment type="caution">
    <text evidence="9">The sequence shown here is derived from an EMBL/GenBank/DDBJ whole genome shotgun (WGS) entry which is preliminary data.</text>
</comment>
<dbReference type="GO" id="GO:0022857">
    <property type="term" value="F:transmembrane transporter activity"/>
    <property type="evidence" value="ECO:0007669"/>
    <property type="project" value="InterPro"/>
</dbReference>
<feature type="transmembrane region" description="Helical" evidence="7">
    <location>
        <begin position="135"/>
        <end position="155"/>
    </location>
</feature>
<dbReference type="AlphaFoldDB" id="A0A4R5B2N2"/>
<feature type="transmembrane region" description="Helical" evidence="7">
    <location>
        <begin position="355"/>
        <end position="379"/>
    </location>
</feature>
<feature type="transmembrane region" description="Helical" evidence="7">
    <location>
        <begin position="198"/>
        <end position="221"/>
    </location>
</feature>
<dbReference type="InterPro" id="IPR020846">
    <property type="entry name" value="MFS_dom"/>
</dbReference>
<evidence type="ECO:0000256" key="4">
    <source>
        <dbReference type="ARBA" id="ARBA00022692"/>
    </source>
</evidence>
<evidence type="ECO:0000256" key="6">
    <source>
        <dbReference type="ARBA" id="ARBA00023136"/>
    </source>
</evidence>
<feature type="domain" description="Major facilitator superfamily (MFS) profile" evidence="8">
    <location>
        <begin position="11"/>
        <end position="449"/>
    </location>
</feature>
<feature type="transmembrane region" description="Helical" evidence="7">
    <location>
        <begin position="391"/>
        <end position="415"/>
    </location>
</feature>
<keyword evidence="10" id="KW-1185">Reference proteome</keyword>
<comment type="subcellular location">
    <subcellularLocation>
        <location evidence="1">Cell membrane</location>
        <topology evidence="1">Multi-pass membrane protein</topology>
    </subcellularLocation>
</comment>
<evidence type="ECO:0000256" key="7">
    <source>
        <dbReference type="SAM" id="Phobius"/>
    </source>
</evidence>
<dbReference type="Pfam" id="PF07690">
    <property type="entry name" value="MFS_1"/>
    <property type="match status" value="1"/>
</dbReference>
<keyword evidence="5 7" id="KW-1133">Transmembrane helix</keyword>
<keyword evidence="4 7" id="KW-0812">Transmembrane</keyword>
<dbReference type="Gene3D" id="1.20.1720.10">
    <property type="entry name" value="Multidrug resistance protein D"/>
    <property type="match status" value="1"/>
</dbReference>
<reference evidence="9 10" key="1">
    <citation type="submission" date="2019-03" db="EMBL/GenBank/DDBJ databases">
        <title>Draft genome sequences of novel Actinobacteria.</title>
        <authorList>
            <person name="Sahin N."/>
            <person name="Ay H."/>
            <person name="Saygin H."/>
        </authorList>
    </citation>
    <scope>NUCLEOTIDE SEQUENCE [LARGE SCALE GENOMIC DNA]</scope>
    <source>
        <strain evidence="9 10">H3C3</strain>
    </source>
</reference>
<dbReference type="PANTHER" id="PTHR42718:SF46">
    <property type="entry name" value="BLR6921 PROTEIN"/>
    <property type="match status" value="1"/>
</dbReference>
<sequence length="459" mass="45701">MARAGARVWGAVLSLCLVQFVDVMSVTIVLTVLPRMLDDVGAGSSGRTLVATGYAMFFGGLLMLGARLGDRIGYRRCILASLAVFAAGSLLAALAESTLVLTSARCVQGAAAATAVPSALRMLTSVTGDDDRARARALAGWSAAGAAAGASGFLVGGTVAEIGGWRLIFWGLTIVAALLAALVITLTPPVAAESARTLNLTGAALLTAGVMLIVVGATLLGEPAHRGAGALLLVAAAAVLVLFALADRRSGAPLLPRAVLGLPQVRHGTAAAFFNTATTTGAATLITLYLQVSLGWSSLKSAATILPLSVLVIAGSAAAALLIARRAGEHVSALGLAFIGAGLIVPLPRPESMPLLGLGMAAAGFGLGLSSVASTSLATDVPEGPRATASGIVNTSAQLGSAIGTAALLLIASAAGELSGPAETTPVLAWTTAAIVACLAAAAFTRTRPGQPERPRRRS</sequence>
<feature type="transmembrane region" description="Helical" evidence="7">
    <location>
        <begin position="45"/>
        <end position="65"/>
    </location>
</feature>
<protein>
    <submittedName>
        <fullName evidence="9">MFS transporter</fullName>
    </submittedName>
</protein>
<dbReference type="InterPro" id="IPR011701">
    <property type="entry name" value="MFS"/>
</dbReference>
<feature type="transmembrane region" description="Helical" evidence="7">
    <location>
        <begin position="227"/>
        <end position="246"/>
    </location>
</feature>
<keyword evidence="3" id="KW-1003">Cell membrane</keyword>
<feature type="transmembrane region" description="Helical" evidence="7">
    <location>
        <begin position="77"/>
        <end position="95"/>
    </location>
</feature>
<feature type="transmembrane region" description="Helical" evidence="7">
    <location>
        <begin position="12"/>
        <end position="33"/>
    </location>
</feature>
<dbReference type="GO" id="GO:0005886">
    <property type="term" value="C:plasma membrane"/>
    <property type="evidence" value="ECO:0007669"/>
    <property type="project" value="UniProtKB-SubCell"/>
</dbReference>
<dbReference type="PANTHER" id="PTHR42718">
    <property type="entry name" value="MAJOR FACILITATOR SUPERFAMILY MULTIDRUG TRANSPORTER MFSC"/>
    <property type="match status" value="1"/>
</dbReference>
<dbReference type="EMBL" id="SMKU01000154">
    <property type="protein sequence ID" value="TDD80358.1"/>
    <property type="molecule type" value="Genomic_DNA"/>
</dbReference>
<evidence type="ECO:0000313" key="9">
    <source>
        <dbReference type="EMBL" id="TDD80358.1"/>
    </source>
</evidence>
<keyword evidence="6 7" id="KW-0472">Membrane</keyword>
<feature type="transmembrane region" description="Helical" evidence="7">
    <location>
        <begin position="167"/>
        <end position="186"/>
    </location>
</feature>
<feature type="transmembrane region" description="Helical" evidence="7">
    <location>
        <begin position="331"/>
        <end position="349"/>
    </location>
</feature>
<dbReference type="OrthoDB" id="7375466at2"/>
<name>A0A4R5B2N2_9ACTN</name>